<keyword evidence="2" id="KW-1185">Reference proteome</keyword>
<dbReference type="EMBL" id="JASPKZ010008108">
    <property type="protein sequence ID" value="KAJ9580885.1"/>
    <property type="molecule type" value="Genomic_DNA"/>
</dbReference>
<protein>
    <submittedName>
        <fullName evidence="1">Uncharacterized protein</fullName>
    </submittedName>
</protein>
<organism evidence="1 2">
    <name type="scientific">Diploptera punctata</name>
    <name type="common">Pacific beetle cockroach</name>
    <dbReference type="NCBI Taxonomy" id="6984"/>
    <lineage>
        <taxon>Eukaryota</taxon>
        <taxon>Metazoa</taxon>
        <taxon>Ecdysozoa</taxon>
        <taxon>Arthropoda</taxon>
        <taxon>Hexapoda</taxon>
        <taxon>Insecta</taxon>
        <taxon>Pterygota</taxon>
        <taxon>Neoptera</taxon>
        <taxon>Polyneoptera</taxon>
        <taxon>Dictyoptera</taxon>
        <taxon>Blattodea</taxon>
        <taxon>Blaberoidea</taxon>
        <taxon>Blaberidae</taxon>
        <taxon>Diplopterinae</taxon>
        <taxon>Diploptera</taxon>
    </lineage>
</organism>
<gene>
    <name evidence="1" type="ORF">L9F63_023930</name>
</gene>
<evidence type="ECO:0000313" key="2">
    <source>
        <dbReference type="Proteomes" id="UP001233999"/>
    </source>
</evidence>
<accession>A0AAD8E887</accession>
<sequence>MRQRTLLLLHTAREYGGYALKEYAEERMKYKILLKEKKLKYDTSKEQELIAEVEMKPHKILRSSKKQKSSPLVNMKQWEDHFSNLLGAKDKTQTASHRMRQTYMT</sequence>
<dbReference type="AlphaFoldDB" id="A0AAD8E887"/>
<reference evidence="1" key="1">
    <citation type="journal article" date="2023" name="IScience">
        <title>Live-bearing cockroach genome reveals convergent evolutionary mechanisms linked to viviparity in insects and beyond.</title>
        <authorList>
            <person name="Fouks B."/>
            <person name="Harrison M.C."/>
            <person name="Mikhailova A.A."/>
            <person name="Marchal E."/>
            <person name="English S."/>
            <person name="Carruthers M."/>
            <person name="Jennings E.C."/>
            <person name="Chiamaka E.L."/>
            <person name="Frigard R.A."/>
            <person name="Pippel M."/>
            <person name="Attardo G.M."/>
            <person name="Benoit J.B."/>
            <person name="Bornberg-Bauer E."/>
            <person name="Tobe S.S."/>
        </authorList>
    </citation>
    <scope>NUCLEOTIDE SEQUENCE</scope>
    <source>
        <strain evidence="1">Stay&amp;Tobe</strain>
    </source>
</reference>
<evidence type="ECO:0000313" key="1">
    <source>
        <dbReference type="EMBL" id="KAJ9580885.1"/>
    </source>
</evidence>
<proteinExistence type="predicted"/>
<comment type="caution">
    <text evidence="1">The sequence shown here is derived from an EMBL/GenBank/DDBJ whole genome shotgun (WGS) entry which is preliminary data.</text>
</comment>
<dbReference type="Proteomes" id="UP001233999">
    <property type="component" value="Unassembled WGS sequence"/>
</dbReference>
<name>A0AAD8E887_DIPPU</name>
<reference evidence="1" key="2">
    <citation type="submission" date="2023-05" db="EMBL/GenBank/DDBJ databases">
        <authorList>
            <person name="Fouks B."/>
        </authorList>
    </citation>
    <scope>NUCLEOTIDE SEQUENCE</scope>
    <source>
        <strain evidence="1">Stay&amp;Tobe</strain>
        <tissue evidence="1">Testes</tissue>
    </source>
</reference>